<feature type="domain" description="ParB-like N-terminal" evidence="2">
    <location>
        <begin position="34"/>
        <end position="113"/>
    </location>
</feature>
<proteinExistence type="predicted"/>
<reference evidence="3" key="1">
    <citation type="submission" date="2023-10" db="EMBL/GenBank/DDBJ databases">
        <authorList>
            <consortium name="PulseNet: The National Subtyping Network for Foodborne Disease Surveillance"/>
        </authorList>
    </citation>
    <scope>NUCLEOTIDE SEQUENCE</scope>
    <source>
        <strain evidence="3">PNUSAV004886</strain>
    </source>
</reference>
<protein>
    <submittedName>
        <fullName evidence="3">ParB N-terminal domain-containing protein</fullName>
    </submittedName>
</protein>
<feature type="compositionally biased region" description="Polar residues" evidence="1">
    <location>
        <begin position="337"/>
        <end position="353"/>
    </location>
</feature>
<evidence type="ECO:0000256" key="1">
    <source>
        <dbReference type="SAM" id="MobiDB-lite"/>
    </source>
</evidence>
<dbReference type="InterPro" id="IPR003115">
    <property type="entry name" value="ParB_N"/>
</dbReference>
<comment type="caution">
    <text evidence="3">The sequence shown here is derived from an EMBL/GenBank/DDBJ whole genome shotgun (WGS) entry which is preliminary data.</text>
</comment>
<dbReference type="EMBL" id="ABNSCA010000006">
    <property type="protein sequence ID" value="ELN6933310.1"/>
    <property type="molecule type" value="Genomic_DNA"/>
</dbReference>
<accession>A0AAI9CVA5</accession>
<dbReference type="SUPFAM" id="SSF110849">
    <property type="entry name" value="ParB/Sulfiredoxin"/>
    <property type="match status" value="1"/>
</dbReference>
<sequence>MQEEKEWWEKRVRRSVDYLKLWKGNPRFDGESAVTKIKVSDFADDIISFKTDKDDFYDLVKSIVKHGFRSFDPIVVWKNEDGKYTVAEGNRRVLALKLLRQPHLAPSSIRQFIRQQASKFDKYAVEKIPVCLAPSYEDARWYILERHAVSGATHKRWDRLQQMRYIVELYDDYNHDADLLIEKTNFTRKAIFDAIRFVTIRDWATHDKVLSFMTPEEKELIYSRNISITILERWFTSEDVKQAWGVSFNEESVVISSNMNSFLVAYAGFLKLMFGVTANDLGFDVNTRTIPQRNKDILNHLPKVVFGEEETETEQTKPQGNSKNSKEQRHQDGKEQTPPNNGGNADATTNPEATPTPLKKEPPRNRPRMIDASTVRISAKSKRINAIFYELTQIPVKKYTHIAASSLRVFLDLSVDEYIKKQKLEQSIAQKYNSNYDHTVLLQRLKFIQNDHLECKKANKCISKLLQPSNEHSLDTLNSFVHGHETHKCDAGFVNSFWDMLTPLMSELIGMREH</sequence>
<dbReference type="Gene3D" id="3.90.1530.10">
    <property type="entry name" value="Conserved hypothetical protein from pyrococcus furiosus pfu- 392566-001, ParB domain"/>
    <property type="match status" value="1"/>
</dbReference>
<organism evidence="3 4">
    <name type="scientific">Vibrio navarrensis</name>
    <dbReference type="NCBI Taxonomy" id="29495"/>
    <lineage>
        <taxon>Bacteria</taxon>
        <taxon>Pseudomonadati</taxon>
        <taxon>Pseudomonadota</taxon>
        <taxon>Gammaproteobacteria</taxon>
        <taxon>Vibrionales</taxon>
        <taxon>Vibrionaceae</taxon>
        <taxon>Vibrio</taxon>
    </lineage>
</organism>
<dbReference type="AlphaFoldDB" id="A0AAI9CVA5"/>
<dbReference type="InterPro" id="IPR036086">
    <property type="entry name" value="ParB/Sulfiredoxin_sf"/>
</dbReference>
<feature type="region of interest" description="Disordered" evidence="1">
    <location>
        <begin position="306"/>
        <end position="372"/>
    </location>
</feature>
<dbReference type="Proteomes" id="UP001253463">
    <property type="component" value="Unassembled WGS sequence"/>
</dbReference>
<name>A0AAI9CVA5_9VIBR</name>
<feature type="compositionally biased region" description="Basic and acidic residues" evidence="1">
    <location>
        <begin position="324"/>
        <end position="335"/>
    </location>
</feature>
<evidence type="ECO:0000259" key="2">
    <source>
        <dbReference type="Pfam" id="PF02195"/>
    </source>
</evidence>
<evidence type="ECO:0000313" key="4">
    <source>
        <dbReference type="Proteomes" id="UP001253463"/>
    </source>
</evidence>
<evidence type="ECO:0000313" key="3">
    <source>
        <dbReference type="EMBL" id="ELN6933310.1"/>
    </source>
</evidence>
<dbReference type="CDD" id="cd16387">
    <property type="entry name" value="ParB_N_Srx"/>
    <property type="match status" value="1"/>
</dbReference>
<dbReference type="Pfam" id="PF02195">
    <property type="entry name" value="ParB_N"/>
    <property type="match status" value="1"/>
</dbReference>
<gene>
    <name evidence="3" type="ORF">RZY48_002736</name>
</gene>